<evidence type="ECO:0000256" key="2">
    <source>
        <dbReference type="SAM" id="Phobius"/>
    </source>
</evidence>
<feature type="signal peptide" evidence="3">
    <location>
        <begin position="1"/>
        <end position="29"/>
    </location>
</feature>
<accession>A0A5B8XYG1</accession>
<evidence type="ECO:0000256" key="3">
    <source>
        <dbReference type="SAM" id="SignalP"/>
    </source>
</evidence>
<dbReference type="Gene3D" id="1.25.40.10">
    <property type="entry name" value="Tetratricopeptide repeat domain"/>
    <property type="match status" value="1"/>
</dbReference>
<protein>
    <recommendedName>
        <fullName evidence="6">Tetratricopeptide repeat protein</fullName>
    </recommendedName>
</protein>
<keyword evidence="2" id="KW-0472">Membrane</keyword>
<evidence type="ECO:0000313" key="5">
    <source>
        <dbReference type="Proteomes" id="UP000315995"/>
    </source>
</evidence>
<dbReference type="RefSeq" id="WP_141196001.1">
    <property type="nucleotide sequence ID" value="NZ_CP041186.1"/>
</dbReference>
<organism evidence="4 5">
    <name type="scientific">Persicimonas caeni</name>
    <dbReference type="NCBI Taxonomy" id="2292766"/>
    <lineage>
        <taxon>Bacteria</taxon>
        <taxon>Deltaproteobacteria</taxon>
        <taxon>Bradymonadales</taxon>
        <taxon>Bradymonadaceae</taxon>
        <taxon>Persicimonas</taxon>
    </lineage>
</organism>
<dbReference type="Proteomes" id="UP000315995">
    <property type="component" value="Chromosome"/>
</dbReference>
<feature type="transmembrane region" description="Helical" evidence="2">
    <location>
        <begin position="232"/>
        <end position="252"/>
    </location>
</feature>
<evidence type="ECO:0000256" key="1">
    <source>
        <dbReference type="SAM" id="MobiDB-lite"/>
    </source>
</evidence>
<gene>
    <name evidence="4" type="ORF">FIV42_01750</name>
</gene>
<evidence type="ECO:0000313" key="4">
    <source>
        <dbReference type="EMBL" id="QDG49504.1"/>
    </source>
</evidence>
<feature type="compositionally biased region" description="Acidic residues" evidence="1">
    <location>
        <begin position="133"/>
        <end position="144"/>
    </location>
</feature>
<dbReference type="InterPro" id="IPR011990">
    <property type="entry name" value="TPR-like_helical_dom_sf"/>
</dbReference>
<proteinExistence type="predicted"/>
<name>A0A4Y6PMG4_PERCE</name>
<evidence type="ECO:0008006" key="6">
    <source>
        <dbReference type="Google" id="ProtNLM"/>
    </source>
</evidence>
<keyword evidence="3" id="KW-0732">Signal</keyword>
<dbReference type="SUPFAM" id="SSF48452">
    <property type="entry name" value="TPR-like"/>
    <property type="match status" value="1"/>
</dbReference>
<dbReference type="AlphaFoldDB" id="A0A4Y6PMG4"/>
<keyword evidence="2" id="KW-1133">Transmembrane helix</keyword>
<keyword evidence="5" id="KW-1185">Reference proteome</keyword>
<feature type="region of interest" description="Disordered" evidence="1">
    <location>
        <begin position="133"/>
        <end position="167"/>
    </location>
</feature>
<dbReference type="EMBL" id="CP041186">
    <property type="protein sequence ID" value="QDG49504.1"/>
    <property type="molecule type" value="Genomic_DNA"/>
</dbReference>
<reference evidence="4 5" key="1">
    <citation type="submission" date="2019-06" db="EMBL/GenBank/DDBJ databases">
        <title>Persicimonas caeni gen. nov., sp. nov., a predatory bacterium isolated from solar saltern.</title>
        <authorList>
            <person name="Wang S."/>
        </authorList>
    </citation>
    <scope>NUCLEOTIDE SEQUENCE [LARGE SCALE GENOMIC DNA]</scope>
    <source>
        <strain evidence="4 5">YN101</strain>
    </source>
</reference>
<keyword evidence="2" id="KW-0812">Transmembrane</keyword>
<feature type="region of interest" description="Disordered" evidence="1">
    <location>
        <begin position="200"/>
        <end position="219"/>
    </location>
</feature>
<feature type="chain" id="PRO_5030106062" description="Tetratricopeptide repeat protein" evidence="3">
    <location>
        <begin position="30"/>
        <end position="279"/>
    </location>
</feature>
<accession>A0A4Y6PMG4</accession>
<dbReference type="OrthoDB" id="9811837at2"/>
<sequence length="279" mass="29619">MYRVERVKNTALAIALVAAGVGLPRASFAQQPIEKYAQANPSDDQVKLNQSAVEAILAEDYEKAAGLLEASLELGQLNVTWLNLGRAYQKLGRCDEARKAYLSVVTAPAVDEPPAKLINAKAEQYLEELEGECEEKGEEVGEAEGEGKEQEVVQPVEPPESGMSPVVGWSTTAGGVVLLGASAGLWLLAEEEYDAVEQGLDESKRASDGSVSAITRQEALDRRDRGDTLNTVALSSAILGTAVTGLGIYWLVSSGSDSDAQVSVSADGEGWSVGFRSRF</sequence>